<feature type="region of interest" description="Disordered" evidence="1">
    <location>
        <begin position="1"/>
        <end position="20"/>
    </location>
</feature>
<feature type="domain" description="Putative glycogen debranching enzyme N-terminal" evidence="2">
    <location>
        <begin position="44"/>
        <end position="226"/>
    </location>
</feature>
<dbReference type="GO" id="GO:0005975">
    <property type="term" value="P:carbohydrate metabolic process"/>
    <property type="evidence" value="ECO:0007669"/>
    <property type="project" value="InterPro"/>
</dbReference>
<dbReference type="InterPro" id="IPR054491">
    <property type="entry name" value="MGH1-like_GH"/>
</dbReference>
<evidence type="ECO:0000313" key="5">
    <source>
        <dbReference type="Proteomes" id="UP000198707"/>
    </source>
</evidence>
<organism evidence="4 5">
    <name type="scientific">Micromonospora phaseoli</name>
    <dbReference type="NCBI Taxonomy" id="1144548"/>
    <lineage>
        <taxon>Bacteria</taxon>
        <taxon>Bacillati</taxon>
        <taxon>Actinomycetota</taxon>
        <taxon>Actinomycetes</taxon>
        <taxon>Micromonosporales</taxon>
        <taxon>Micromonosporaceae</taxon>
        <taxon>Micromonospora</taxon>
    </lineage>
</organism>
<proteinExistence type="predicted"/>
<accession>A0A1H7AKH1</accession>
<evidence type="ECO:0000259" key="2">
    <source>
        <dbReference type="Pfam" id="PF14742"/>
    </source>
</evidence>
<dbReference type="RefSeq" id="WP_232521383.1">
    <property type="nucleotide sequence ID" value="NZ_BOPI01000002.1"/>
</dbReference>
<evidence type="ECO:0000313" key="4">
    <source>
        <dbReference type="EMBL" id="SEJ62380.1"/>
    </source>
</evidence>
<name>A0A1H7AKH1_9ACTN</name>
<protein>
    <submittedName>
        <fullName evidence="4">Glycogen debranching enzyme (Alpha-1,6-glucosidase)</fullName>
    </submittedName>
</protein>
<evidence type="ECO:0000259" key="3">
    <source>
        <dbReference type="Pfam" id="PF22422"/>
    </source>
</evidence>
<dbReference type="Gene3D" id="1.50.10.10">
    <property type="match status" value="1"/>
</dbReference>
<dbReference type="AlphaFoldDB" id="A0A1H7AKH1"/>
<evidence type="ECO:0000256" key="1">
    <source>
        <dbReference type="SAM" id="MobiDB-lite"/>
    </source>
</evidence>
<dbReference type="SUPFAM" id="SSF48208">
    <property type="entry name" value="Six-hairpin glycosidases"/>
    <property type="match status" value="1"/>
</dbReference>
<dbReference type="InterPro" id="IPR008928">
    <property type="entry name" value="6-hairpin_glycosidase_sf"/>
</dbReference>
<dbReference type="InterPro" id="IPR012341">
    <property type="entry name" value="6hp_glycosidase-like_sf"/>
</dbReference>
<feature type="domain" description="Mannosylglycerate hydrolase MGH1-like glycoside hydrolase" evidence="3">
    <location>
        <begin position="391"/>
        <end position="625"/>
    </location>
</feature>
<dbReference type="Pfam" id="PF14742">
    <property type="entry name" value="GDE_N_bis"/>
    <property type="match status" value="1"/>
</dbReference>
<feature type="compositionally biased region" description="Low complexity" evidence="1">
    <location>
        <begin position="1"/>
        <end position="18"/>
    </location>
</feature>
<gene>
    <name evidence="4" type="ORF">SAMN05443287_1068</name>
</gene>
<keyword evidence="5" id="KW-1185">Reference proteome</keyword>
<dbReference type="Pfam" id="PF22422">
    <property type="entry name" value="MGH1-like_GH"/>
    <property type="match status" value="1"/>
</dbReference>
<dbReference type="Proteomes" id="UP000198707">
    <property type="component" value="Unassembled WGS sequence"/>
</dbReference>
<reference evidence="5" key="1">
    <citation type="submission" date="2016-10" db="EMBL/GenBank/DDBJ databases">
        <authorList>
            <person name="Varghese N."/>
            <person name="Submissions S."/>
        </authorList>
    </citation>
    <scope>NUCLEOTIDE SEQUENCE [LARGE SCALE GENOMIC DNA]</scope>
    <source>
        <strain evidence="5">CGMCC 4.7038</strain>
    </source>
</reference>
<sequence length="720" mass="80465">MTTTGRRPTPGDPTPGLTADEQIPSRTVRKLPPDLGSAAIGVLDGLTFMFSNEAGDVPRNSIGGLVRADTRFLNRWELTLNGQPLLVLSSGTVDHYSAAFFLSNPDLPGLPANTLGIRRRRFIGEGMRECIEVRCLAQEPVSVQLRLAVGNDFADILEVKEEIRDRSAQITRSHAQDGSRLDFAYRNESFEARTVVEANPPATRVKGDDLVWDLHLDPDSGWECELYVPLNYGPNYVLPTHREFGEILGGDADDPVSRWRAVLPLLQTDSDTLHDAFEKSVRDLIALRIEVRPRDEPLVLPAAGLPWFLGLFGRDTLITAYQTVSYAPHLAHGALMKLALHQGLKIDDFSDEEPGKILHEARTGELTKLGLKPYDPYYGTADATQLWLILLSEYWRFTGDNELVRKVRDNVHAALRWIDEYGDRDHDGYVEYATRSSQGLGNQCWRDSWDGIQFVDGSIPVLPIATCEIQGYTYDAKLRVAELADGPLDDPGLAQRLRAEAEQLCQRFNRDFWIDERGGYYAVGLDGDKRRIDSMTSNMGQLLWSGIVPPDRAAVVVRQLMSDHLFSGWGVRTTSTQDRGYSPIGYHMGTVWPHDNSLIARGLAQYGFRREANRIILAMLKAAESSEFRLPEAFSGYDRSFSRLPVLYPTACHPQAWASGAPLLFLRTMLGLEAKDGQLILDPQIPEEVGRVRLTGMNAFGKRWDVEAIGDNSYVRLAAR</sequence>
<dbReference type="EMBL" id="FNYV01000006">
    <property type="protein sequence ID" value="SEJ62380.1"/>
    <property type="molecule type" value="Genomic_DNA"/>
</dbReference>
<dbReference type="InterPro" id="IPR032856">
    <property type="entry name" value="GDE_N_bis"/>
</dbReference>
<dbReference type="STRING" id="1144548.SAMN05443287_1068"/>